<accession>A0A149QWQ8</accession>
<evidence type="ECO:0000313" key="3">
    <source>
        <dbReference type="Proteomes" id="UP000075473"/>
    </source>
</evidence>
<keyword evidence="1" id="KW-0812">Transmembrane</keyword>
<dbReference type="AlphaFoldDB" id="A0A149QWQ8"/>
<comment type="caution">
    <text evidence="2">The sequence shown here is derived from an EMBL/GenBank/DDBJ whole genome shotgun (WGS) entry which is preliminary data.</text>
</comment>
<dbReference type="RefSeq" id="WP_062247662.1">
    <property type="nucleotide sequence ID" value="NZ_LHZA01000089.1"/>
</dbReference>
<keyword evidence="1" id="KW-0472">Membrane</keyword>
<dbReference type="Proteomes" id="UP000075473">
    <property type="component" value="Unassembled WGS sequence"/>
</dbReference>
<sequence length="186" mass="20533">MADKKQTYGKTAFVIIVLCSGLFLGVLLFIAQDNTQQPDTAPRQDMLENAQFRGMPPQKLDGAKRAIAALLQACPNIPKYAAHGENLTVDYYPNGWEGTSAHLDVELDLAPDSLKALPQGLRDPQWGGHMEMGLSGGSKPGAIMEMPLPLWLCGQPVDEDILSSRKRDWSQEKQFLPLNEIPRNSF</sequence>
<proteinExistence type="predicted"/>
<evidence type="ECO:0000313" key="2">
    <source>
        <dbReference type="EMBL" id="KXV01584.1"/>
    </source>
</evidence>
<evidence type="ECO:0000256" key="1">
    <source>
        <dbReference type="SAM" id="Phobius"/>
    </source>
</evidence>
<dbReference type="PATRIC" id="fig|178900.5.peg.1265"/>
<keyword evidence="1" id="KW-1133">Transmembrane helix</keyword>
<feature type="transmembrane region" description="Helical" evidence="1">
    <location>
        <begin position="12"/>
        <end position="31"/>
    </location>
</feature>
<organism evidence="2 3">
    <name type="scientific">Acetobacter cerevisiae</name>
    <dbReference type="NCBI Taxonomy" id="178900"/>
    <lineage>
        <taxon>Bacteria</taxon>
        <taxon>Pseudomonadati</taxon>
        <taxon>Pseudomonadota</taxon>
        <taxon>Alphaproteobacteria</taxon>
        <taxon>Acetobacterales</taxon>
        <taxon>Acetobacteraceae</taxon>
        <taxon>Acetobacter</taxon>
    </lineage>
</organism>
<protein>
    <submittedName>
        <fullName evidence="2">Uncharacterized protein</fullName>
    </submittedName>
</protein>
<gene>
    <name evidence="2" type="ORF">AD928_01465</name>
</gene>
<name>A0A149QWQ8_9PROT</name>
<dbReference type="EMBL" id="LHZA01000089">
    <property type="protein sequence ID" value="KXV01584.1"/>
    <property type="molecule type" value="Genomic_DNA"/>
</dbReference>
<reference evidence="2 3" key="1">
    <citation type="submission" date="2015-06" db="EMBL/GenBank/DDBJ databases">
        <title>Improved classification and identification of acetic acid bacteria using matrix-assisted laser desorption/ionization time-of-flight mass spectrometry; Gluconobacter nephelii and Gluconobacter uchimurae are later heterotypic synonyms of Gluconobacter japonicus and Gluconobacter oxydans, respectively.</title>
        <authorList>
            <person name="Li L."/>
            <person name="Cleenwerck I."/>
            <person name="De Vuyst L."/>
            <person name="Vandamme P."/>
        </authorList>
    </citation>
    <scope>NUCLEOTIDE SEQUENCE [LARGE SCALE GENOMIC DNA]</scope>
    <source>
        <strain evidence="2 3">LMG 1625</strain>
    </source>
</reference>